<dbReference type="InParanoid" id="A0A0D0BDD0"/>
<keyword evidence="3" id="KW-1185">Reference proteome</keyword>
<dbReference type="AlphaFoldDB" id="A0A0D0BDD0"/>
<dbReference type="OrthoDB" id="3255427at2759"/>
<dbReference type="STRING" id="930992.A0A0D0BDD0"/>
<feature type="compositionally biased region" description="Low complexity" evidence="1">
    <location>
        <begin position="16"/>
        <end position="41"/>
    </location>
</feature>
<dbReference type="PANTHER" id="PTHR38696:SF1">
    <property type="entry name" value="MEDIATOR OF RNA POLYMERASE II TRANSCRIPTION SUBUNIT 13"/>
    <property type="match status" value="1"/>
</dbReference>
<gene>
    <name evidence="2" type="ORF">CY34DRAFT_798896</name>
</gene>
<organism evidence="2 3">
    <name type="scientific">Suillus luteus UH-Slu-Lm8-n1</name>
    <dbReference type="NCBI Taxonomy" id="930992"/>
    <lineage>
        <taxon>Eukaryota</taxon>
        <taxon>Fungi</taxon>
        <taxon>Dikarya</taxon>
        <taxon>Basidiomycota</taxon>
        <taxon>Agaricomycotina</taxon>
        <taxon>Agaricomycetes</taxon>
        <taxon>Agaricomycetidae</taxon>
        <taxon>Boletales</taxon>
        <taxon>Suillineae</taxon>
        <taxon>Suillaceae</taxon>
        <taxon>Suillus</taxon>
    </lineage>
</organism>
<evidence type="ECO:0000313" key="3">
    <source>
        <dbReference type="Proteomes" id="UP000054485"/>
    </source>
</evidence>
<sequence length="402" mass="45408">MHSAYPKPTFPYYGQPYHTYYPPGYQHQQQQQQQQQRQPFPTSDPYNSPPWPRENYQTAQYVQGHLDPNTPFIPPSSEPAPHPPRVKRASTTRQKPSYNPEKVHLKSAMKKNGGLRRSETVSAAPPPLERIRTSSSARQRLVPMTRTSGVNSNPSYLPEHLFVSFHGANELRLGNVAFQDTMEEIKENIIPMWPHGVSTAIPVHHAFRILFNRNPWTASGIEGVIAQKMICELFTCLAHNGYQYRTSLSTGYSYPQLVFQDSGPDEHCDFFAAHISRSGHRMTLVRPPRRVGEQIGPRLRAAWPFKIAGDRTSEDEIYTIELKRNAIGAPDLSKDVFAASALKEISTMGYKLEATVPLARTGMLGFGNKKEIWIFRGTRMRSRANSRAGSRAGSRSGQNVEH</sequence>
<protein>
    <submittedName>
        <fullName evidence="2">Uncharacterized protein</fullName>
    </submittedName>
</protein>
<feature type="region of interest" description="Disordered" evidence="1">
    <location>
        <begin position="16"/>
        <end position="99"/>
    </location>
</feature>
<evidence type="ECO:0000313" key="2">
    <source>
        <dbReference type="EMBL" id="KIK47814.1"/>
    </source>
</evidence>
<dbReference type="EMBL" id="KN835143">
    <property type="protein sequence ID" value="KIK47814.1"/>
    <property type="molecule type" value="Genomic_DNA"/>
</dbReference>
<dbReference type="PANTHER" id="PTHR38696">
    <property type="entry name" value="MEDIATOR OF RNA POLYMERASE II TRANSCRIPTION SUBUNIT 13"/>
    <property type="match status" value="1"/>
</dbReference>
<evidence type="ECO:0000256" key="1">
    <source>
        <dbReference type="SAM" id="MobiDB-lite"/>
    </source>
</evidence>
<dbReference type="Proteomes" id="UP000054485">
    <property type="component" value="Unassembled WGS sequence"/>
</dbReference>
<feature type="compositionally biased region" description="Pro residues" evidence="1">
    <location>
        <begin position="71"/>
        <end position="83"/>
    </location>
</feature>
<proteinExistence type="predicted"/>
<reference evidence="2 3" key="1">
    <citation type="submission" date="2014-04" db="EMBL/GenBank/DDBJ databases">
        <authorList>
            <consortium name="DOE Joint Genome Institute"/>
            <person name="Kuo A."/>
            <person name="Ruytinx J."/>
            <person name="Rineau F."/>
            <person name="Colpaert J."/>
            <person name="Kohler A."/>
            <person name="Nagy L.G."/>
            <person name="Floudas D."/>
            <person name="Copeland A."/>
            <person name="Barry K.W."/>
            <person name="Cichocki N."/>
            <person name="Veneault-Fourrey C."/>
            <person name="LaButti K."/>
            <person name="Lindquist E.A."/>
            <person name="Lipzen A."/>
            <person name="Lundell T."/>
            <person name="Morin E."/>
            <person name="Murat C."/>
            <person name="Sun H."/>
            <person name="Tunlid A."/>
            <person name="Henrissat B."/>
            <person name="Grigoriev I.V."/>
            <person name="Hibbett D.S."/>
            <person name="Martin F."/>
            <person name="Nordberg H.P."/>
            <person name="Cantor M.N."/>
            <person name="Hua S.X."/>
        </authorList>
    </citation>
    <scope>NUCLEOTIDE SEQUENCE [LARGE SCALE GENOMIC DNA]</scope>
    <source>
        <strain evidence="2 3">UH-Slu-Lm8-n1</strain>
    </source>
</reference>
<name>A0A0D0BDD0_9AGAM</name>
<dbReference type="HOGENOM" id="CLU_057382_0_0_1"/>
<reference evidence="3" key="2">
    <citation type="submission" date="2015-01" db="EMBL/GenBank/DDBJ databases">
        <title>Evolutionary Origins and Diversification of the Mycorrhizal Mutualists.</title>
        <authorList>
            <consortium name="DOE Joint Genome Institute"/>
            <consortium name="Mycorrhizal Genomics Consortium"/>
            <person name="Kohler A."/>
            <person name="Kuo A."/>
            <person name="Nagy L.G."/>
            <person name="Floudas D."/>
            <person name="Copeland A."/>
            <person name="Barry K.W."/>
            <person name="Cichocki N."/>
            <person name="Veneault-Fourrey C."/>
            <person name="LaButti K."/>
            <person name="Lindquist E.A."/>
            <person name="Lipzen A."/>
            <person name="Lundell T."/>
            <person name="Morin E."/>
            <person name="Murat C."/>
            <person name="Riley R."/>
            <person name="Ohm R."/>
            <person name="Sun H."/>
            <person name="Tunlid A."/>
            <person name="Henrissat B."/>
            <person name="Grigoriev I.V."/>
            <person name="Hibbett D.S."/>
            <person name="Martin F."/>
        </authorList>
    </citation>
    <scope>NUCLEOTIDE SEQUENCE [LARGE SCALE GENOMIC DNA]</scope>
    <source>
        <strain evidence="3">UH-Slu-Lm8-n1</strain>
    </source>
</reference>
<accession>A0A0D0BDD0</accession>